<comment type="similarity">
    <text evidence="1">Belongs to the SIS family. PHI subfamily.</text>
</comment>
<dbReference type="NCBIfam" id="TIGR03127">
    <property type="entry name" value="RuMP_HxlB"/>
    <property type="match status" value="1"/>
</dbReference>
<dbReference type="Proteomes" id="UP000460949">
    <property type="component" value="Unassembled WGS sequence"/>
</dbReference>
<dbReference type="RefSeq" id="WP_160838723.1">
    <property type="nucleotide sequence ID" value="NZ_WMET01000004.1"/>
</dbReference>
<reference evidence="3 4" key="1">
    <citation type="submission" date="2019-11" db="EMBL/GenBank/DDBJ databases">
        <title>Genome sequences of 17 halophilic strains isolated from different environments.</title>
        <authorList>
            <person name="Furrow R.E."/>
        </authorList>
    </citation>
    <scope>NUCLEOTIDE SEQUENCE [LARGE SCALE GENOMIC DNA]</scope>
    <source>
        <strain evidence="3 4">22511_23_Filter</strain>
    </source>
</reference>
<dbReference type="AlphaFoldDB" id="A0A845DU84"/>
<evidence type="ECO:0000259" key="2">
    <source>
        <dbReference type="PROSITE" id="PS51464"/>
    </source>
</evidence>
<evidence type="ECO:0000313" key="4">
    <source>
        <dbReference type="Proteomes" id="UP000460949"/>
    </source>
</evidence>
<dbReference type="PANTHER" id="PTHR43443:SF1">
    <property type="entry name" value="3-HEXULOSE-6-PHOSPHATE ISOMERASE"/>
    <property type="match status" value="1"/>
</dbReference>
<evidence type="ECO:0000313" key="3">
    <source>
        <dbReference type="EMBL" id="MYL21211.1"/>
    </source>
</evidence>
<dbReference type="Pfam" id="PF01380">
    <property type="entry name" value="SIS"/>
    <property type="match status" value="1"/>
</dbReference>
<accession>A0A845DU84</accession>
<dbReference type="GO" id="GO:1901135">
    <property type="term" value="P:carbohydrate derivative metabolic process"/>
    <property type="evidence" value="ECO:0007669"/>
    <property type="project" value="InterPro"/>
</dbReference>
<protein>
    <submittedName>
        <fullName evidence="3">6-phospho-3-hexuloisomerase</fullName>
    </submittedName>
</protein>
<dbReference type="PANTHER" id="PTHR43443">
    <property type="entry name" value="3-HEXULOSE-6-PHOSPHATE ISOMERASE"/>
    <property type="match status" value="1"/>
</dbReference>
<feature type="domain" description="SIS" evidence="2">
    <location>
        <begin position="29"/>
        <end position="172"/>
    </location>
</feature>
<sequence>MNVQAYMKKITAELEESVSFISHEETEALINQMLQSRRIFVAGAGRSGLMGKSFVMRLMHIGLEAYAVGETVTAGMEEGDLLIIGSGSGETATLAAVTEKARRLGGITAAVTIQADSTIGRMADLTIQMPGAPKDRGQENFGTIQPMGSLFEQTILVLYDALILGLMEKKGLDSETMYGRHANLE</sequence>
<dbReference type="SUPFAM" id="SSF53697">
    <property type="entry name" value="SIS domain"/>
    <property type="match status" value="1"/>
</dbReference>
<comment type="caution">
    <text evidence="3">The sequence shown here is derived from an EMBL/GenBank/DDBJ whole genome shotgun (WGS) entry which is preliminary data.</text>
</comment>
<dbReference type="CDD" id="cd05005">
    <property type="entry name" value="SIS_PHI"/>
    <property type="match status" value="1"/>
</dbReference>
<dbReference type="InterPro" id="IPR001347">
    <property type="entry name" value="SIS_dom"/>
</dbReference>
<proteinExistence type="inferred from homology"/>
<evidence type="ECO:0000256" key="1">
    <source>
        <dbReference type="ARBA" id="ARBA00009235"/>
    </source>
</evidence>
<gene>
    <name evidence="3" type="primary">hxlB</name>
    <name evidence="3" type="ORF">GLW04_15015</name>
</gene>
<dbReference type="InterPro" id="IPR017552">
    <property type="entry name" value="PHI/rmpB"/>
</dbReference>
<dbReference type="PROSITE" id="PS51464">
    <property type="entry name" value="SIS"/>
    <property type="match status" value="1"/>
</dbReference>
<dbReference type="EMBL" id="WMET01000004">
    <property type="protein sequence ID" value="MYL21211.1"/>
    <property type="molecule type" value="Genomic_DNA"/>
</dbReference>
<dbReference type="GO" id="GO:0016853">
    <property type="term" value="F:isomerase activity"/>
    <property type="evidence" value="ECO:0007669"/>
    <property type="project" value="UniProtKB-KW"/>
</dbReference>
<dbReference type="GO" id="GO:0097367">
    <property type="term" value="F:carbohydrate derivative binding"/>
    <property type="evidence" value="ECO:0007669"/>
    <property type="project" value="InterPro"/>
</dbReference>
<dbReference type="Gene3D" id="3.40.50.10490">
    <property type="entry name" value="Glucose-6-phosphate isomerase like protein, domain 1"/>
    <property type="match status" value="1"/>
</dbReference>
<organism evidence="3 4">
    <name type="scientific">Halobacillus litoralis</name>
    <dbReference type="NCBI Taxonomy" id="45668"/>
    <lineage>
        <taxon>Bacteria</taxon>
        <taxon>Bacillati</taxon>
        <taxon>Bacillota</taxon>
        <taxon>Bacilli</taxon>
        <taxon>Bacillales</taxon>
        <taxon>Bacillaceae</taxon>
        <taxon>Halobacillus</taxon>
    </lineage>
</organism>
<keyword evidence="3" id="KW-0413">Isomerase</keyword>
<name>A0A845DU84_9BACI</name>
<dbReference type="InterPro" id="IPR046348">
    <property type="entry name" value="SIS_dom_sf"/>
</dbReference>